<accession>A0A0A0YSD7</accession>
<dbReference type="KEGG" id="vg:24725331"/>
<protein>
    <submittedName>
        <fullName evidence="4">Portal protein</fullName>
    </submittedName>
</protein>
<sequence length="380" mass="44270">MNKYINNLREVFARIFRPSNRKSTRTYLQRNLNYWRRNSIYLDNIYNKISTDTAQVRFKHVRITRNPTGVDKMEWFENSDLANVLSFSPNTLEIPVVFWANVTRAMLKDGVAVVVPRWENGRLIEIWLAKKTISWTAERVEIMIDDVEIELPLSDVWVFENPKLNVTSQLNQITELIDINLDALTEKLGRGNSKLRGFLKLPTKAADEHLKKQAKSRVDSMMELAENGGIAYLEQGEEFMELNKDYSTASKEEMEFLKSQLYHAHGINEKLFTCDYTEEQYRAYYSSVMKLYQRVFSEEINRKYFTKTARTQGNKLLVFFDMADMISFKDLVEGGFKSKYAGLMNSNEFRETYLGLPGYEGGEVFETNLNAVRIEPSESN</sequence>
<keyword evidence="3" id="KW-0231">Viral genome packaging</keyword>
<dbReference type="RefSeq" id="YP_009152979.1">
    <property type="nucleotide sequence ID" value="NC_027396.1"/>
</dbReference>
<evidence type="ECO:0000256" key="2">
    <source>
        <dbReference type="ARBA" id="ARBA00023009"/>
    </source>
</evidence>
<keyword evidence="2" id="KW-1162">Viral penetration into host cytoplasm</keyword>
<name>A0A0A0YSD7_9CAUD</name>
<reference evidence="4 5" key="1">
    <citation type="submission" date="2014-10" db="EMBL/GenBank/DDBJ databases">
        <title>Genome nucleotide sequence and annotation of the Streptococcus pnumoniae phage SpSL1, virulent form.</title>
        <authorList>
            <person name="Furi L."/>
            <person name="Clockie M.R."/>
            <person name="Oggioni M.R."/>
        </authorList>
    </citation>
    <scope>NUCLEOTIDE SEQUENCE [LARGE SCALE GENOMIC DNA]</scope>
</reference>
<organism evidence="4 5">
    <name type="scientific">Streptococcus phage SpSL1</name>
    <dbReference type="NCBI Taxonomy" id="1566990"/>
    <lineage>
        <taxon>Viruses</taxon>
        <taxon>Duplodnaviria</taxon>
        <taxon>Heunggongvirae</taxon>
        <taxon>Uroviricota</taxon>
        <taxon>Caudoviricetes</taxon>
        <taxon>Mcshanvirinae</taxon>
        <taxon>Adrianbuildvirus</taxon>
        <taxon>Adrianbuildvirus SpSL1</taxon>
    </lineage>
</organism>
<dbReference type="GeneID" id="24725331"/>
<gene>
    <name evidence="4" type="ORF">SpSL1_32</name>
</gene>
<evidence type="ECO:0000256" key="3">
    <source>
        <dbReference type="ARBA" id="ARBA00023219"/>
    </source>
</evidence>
<keyword evidence="1" id="KW-0118">Viral capsid assembly</keyword>
<proteinExistence type="predicted"/>
<evidence type="ECO:0000256" key="1">
    <source>
        <dbReference type="ARBA" id="ARBA00022950"/>
    </source>
</evidence>
<keyword evidence="5" id="KW-1185">Reference proteome</keyword>
<dbReference type="Proteomes" id="UP000030327">
    <property type="component" value="Segment"/>
</dbReference>
<keyword evidence="2" id="KW-1171">Viral genome ejection through host cell envelope</keyword>
<evidence type="ECO:0000313" key="5">
    <source>
        <dbReference type="Proteomes" id="UP000030327"/>
    </source>
</evidence>
<dbReference type="OrthoDB" id="29551at10239"/>
<evidence type="ECO:0000313" key="4">
    <source>
        <dbReference type="EMBL" id="AIX12915.1"/>
    </source>
</evidence>
<keyword evidence="1" id="KW-1188">Viral release from host cell</keyword>
<dbReference type="InterPro" id="IPR006944">
    <property type="entry name" value="Phage/GTA_portal"/>
</dbReference>
<dbReference type="Pfam" id="PF04860">
    <property type="entry name" value="Phage_portal"/>
    <property type="match status" value="1"/>
</dbReference>
<keyword evidence="2" id="KW-1160">Virus entry into host cell</keyword>
<dbReference type="EMBL" id="KM882824">
    <property type="protein sequence ID" value="AIX12915.1"/>
    <property type="molecule type" value="Genomic_DNA"/>
</dbReference>